<dbReference type="Pfam" id="PF00078">
    <property type="entry name" value="RVT_1"/>
    <property type="match status" value="1"/>
</dbReference>
<feature type="compositionally biased region" description="Polar residues" evidence="8">
    <location>
        <begin position="43"/>
        <end position="57"/>
    </location>
</feature>
<keyword evidence="2" id="KW-0808">Transferase</keyword>
<dbReference type="InterPro" id="IPR055510">
    <property type="entry name" value="DUF7083"/>
</dbReference>
<dbReference type="Pfam" id="PF17919">
    <property type="entry name" value="RT_RNaseH_2"/>
    <property type="match status" value="1"/>
</dbReference>
<dbReference type="InterPro" id="IPR041588">
    <property type="entry name" value="Integrase_H2C2"/>
</dbReference>
<keyword evidence="12" id="KW-1185">Reference proteome</keyword>
<dbReference type="EC" id="2.7.7.49" evidence="1"/>
<reference evidence="11" key="2">
    <citation type="submission" date="2025-05" db="UniProtKB">
        <authorList>
            <consortium name="EnsemblMetazoa"/>
        </authorList>
    </citation>
    <scope>IDENTIFICATION</scope>
    <source>
        <strain evidence="11">Foshan</strain>
    </source>
</reference>
<evidence type="ECO:0000256" key="5">
    <source>
        <dbReference type="ARBA" id="ARBA00022759"/>
    </source>
</evidence>
<feature type="domain" description="Integrase catalytic" evidence="10">
    <location>
        <begin position="1155"/>
        <end position="1309"/>
    </location>
</feature>
<dbReference type="Proteomes" id="UP000069940">
    <property type="component" value="Unassembled WGS sequence"/>
</dbReference>
<sequence>MDGQQHVDPSQGNVPPGRNQHPNGHPQFLQQQQLPPQAPQGHNPGNSPPGQHTQYRQQPIYPPGMSADNVIVQILQQLQQQQAVTNQLLQQQRESAQQQQGFLQQQEALFRNAMASINVSVPSNPEAILDSLAGNIKEFQFDPENHCTFAAWFARYEDLSAKDAQRLDDDAKVRLLLRRLGTNEHYRYVSYILPSTPKDFTFDVTVQKLTALFGTTESTVKKRYSTLTITKVPTEDYVTFACRVNKMCVEFELTKMSEQQFKCLMFVCRLKGECDADVRTRLLAKIESNDDVTLEAMIEECQRLINLKNDTAMIEGPSGQVQAIQRGPQHQSKFRKRSNERRNAPRAPDEQKKVPATPCWNCGAMHFSNHCSFRNHRCTECRQFGHKEGYCSSANRSSKPRKQRSGKFSTKTIALTVGNVQSKRRFVQVEINGVPVRLQLDTASDITIVSEQVWKQLGQPTVVPATQIAKSASGEQLDLEHEFACEVSFNGLAQQGRIFVSKRSLNLLGIDFIDKFNLWSLPIDNFCNQVSGVPVDASSLQKAYPKLFSNTLGLCNKAKIKLALKESCRPIYRPRRPVSYAMLPTVDQELDRLERLNIISPVDYSEWAAPIVVVRKANGSIRICGDYSTGLNERLQPHQYPLPLPQDIFSKLAGCTVFSTIDLSDAFLQMEVDESSRSMLTINTHRGLYQYNRLPPGVKAAPGAFQQMIDTMLAGLPGTSGYLDDVIVGGKNAEEHQRNLHAVLQRIQEYGFTIRPEKCSFAKHQLGYLGLLLDRHGIRPDPVKIAAIKNMPPPKDISGVRSFLGAINYYGKFVPNMRTLRYPLDELLKCSSSFNWTPECQQAFDKFKEILSSDLLLTHYDPKQEIIVSADASSVGVGATISHKFPDGKVKVIQHASRALTAAETGYSQSDREGLAIIYAVTKFHKFIFGRRFRLQTDHAPLLRIFGSKKGIPVYTANRLQRWALTLLNYDFSMEYVSTDKFGNADVLSRLINQHAKPDEDFVVACTTLEDDLRSVAVNSVNCLPLSFSMVQQATKTDPVLRKVYRFVRDGWPTSKLDLRDNELRQFHDRQEGLSIVQECITFGDRLVIPAVYRKRCLNQLHKGHPGVQRMKAIARSYVYWPGLDEEISSFVKACQHCASAARSPPKARPEPWPTTTAPWQRVHADYAGPLDGEFYLIVVDAYSKWPEIFPTRQITTKATINLLRSLFANKGMPELLVTDNGTQFKSAEFSHFCSENGVRHITTAPFHPQSNGQAERFVDTFKRAVRKIQEGEGTIKEALDLFLMTYRTTPNPNVSDKKSPAEAMYNRPLRTTMDLLRAPPEQVADQANSSQTRTFAPKDFVYAKVYTRNKWTWTPGTVVEKVGKVMYNIWLNDRRMIRSHINQLRARTGTNSTIAKSPSSKQQLPINILLNEWKLSTAATPVAWASTSPPLGNVEPTSPTSIVGQPMASPASSSSSSTSTSSSSADFRSANDSSPAVRLPRRSSRNRRPPQWFQAYRRY</sequence>
<dbReference type="Pfam" id="PF13975">
    <property type="entry name" value="gag-asp_proteas"/>
    <property type="match status" value="1"/>
</dbReference>
<organism evidence="11 12">
    <name type="scientific">Aedes albopictus</name>
    <name type="common">Asian tiger mosquito</name>
    <name type="synonym">Stegomyia albopicta</name>
    <dbReference type="NCBI Taxonomy" id="7160"/>
    <lineage>
        <taxon>Eukaryota</taxon>
        <taxon>Metazoa</taxon>
        <taxon>Ecdysozoa</taxon>
        <taxon>Arthropoda</taxon>
        <taxon>Hexapoda</taxon>
        <taxon>Insecta</taxon>
        <taxon>Pterygota</taxon>
        <taxon>Neoptera</taxon>
        <taxon>Endopterygota</taxon>
        <taxon>Diptera</taxon>
        <taxon>Nematocera</taxon>
        <taxon>Culicoidea</taxon>
        <taxon>Culicidae</taxon>
        <taxon>Culicinae</taxon>
        <taxon>Aedini</taxon>
        <taxon>Aedes</taxon>
        <taxon>Stegomyia</taxon>
    </lineage>
</organism>
<dbReference type="InterPro" id="IPR043502">
    <property type="entry name" value="DNA/RNA_pol_sf"/>
</dbReference>
<dbReference type="PANTHER" id="PTHR37984">
    <property type="entry name" value="PROTEIN CBG26694"/>
    <property type="match status" value="1"/>
</dbReference>
<name>A0ABM1Y9W1_AEDAL</name>
<dbReference type="InterPro" id="IPR043128">
    <property type="entry name" value="Rev_trsase/Diguanyl_cyclase"/>
</dbReference>
<dbReference type="SUPFAM" id="SSF53098">
    <property type="entry name" value="Ribonuclease H-like"/>
    <property type="match status" value="1"/>
</dbReference>
<evidence type="ECO:0000313" key="11">
    <source>
        <dbReference type="EnsemblMetazoa" id="AALFPA23_007146.P9463"/>
    </source>
</evidence>
<evidence type="ECO:0000259" key="10">
    <source>
        <dbReference type="PROSITE" id="PS50994"/>
    </source>
</evidence>
<dbReference type="Pfam" id="PF00665">
    <property type="entry name" value="rve"/>
    <property type="match status" value="1"/>
</dbReference>
<evidence type="ECO:0000256" key="4">
    <source>
        <dbReference type="ARBA" id="ARBA00022722"/>
    </source>
</evidence>
<keyword evidence="7" id="KW-0175">Coiled coil</keyword>
<dbReference type="Gene3D" id="3.10.10.10">
    <property type="entry name" value="HIV Type 1 Reverse Transcriptase, subunit A, domain 1"/>
    <property type="match status" value="1"/>
</dbReference>
<keyword evidence="5" id="KW-0378">Hydrolase</keyword>
<dbReference type="Gene3D" id="3.30.70.270">
    <property type="match status" value="2"/>
</dbReference>
<keyword evidence="5" id="KW-0255">Endonuclease</keyword>
<evidence type="ECO:0000256" key="8">
    <source>
        <dbReference type="SAM" id="MobiDB-lite"/>
    </source>
</evidence>
<evidence type="ECO:0000259" key="9">
    <source>
        <dbReference type="PROSITE" id="PS50878"/>
    </source>
</evidence>
<dbReference type="Gene3D" id="1.10.340.70">
    <property type="match status" value="1"/>
</dbReference>
<protein>
    <recommendedName>
        <fullName evidence="1">RNA-directed DNA polymerase</fullName>
        <ecNumber evidence="1">2.7.7.49</ecNumber>
    </recommendedName>
</protein>
<feature type="region of interest" description="Disordered" evidence="8">
    <location>
        <begin position="1"/>
        <end position="63"/>
    </location>
</feature>
<dbReference type="CDD" id="cd01647">
    <property type="entry name" value="RT_LTR"/>
    <property type="match status" value="1"/>
</dbReference>
<dbReference type="PANTHER" id="PTHR37984:SF5">
    <property type="entry name" value="PROTEIN NYNRIN-LIKE"/>
    <property type="match status" value="1"/>
</dbReference>
<feature type="region of interest" description="Disordered" evidence="8">
    <location>
        <begin position="319"/>
        <end position="353"/>
    </location>
</feature>
<evidence type="ECO:0000313" key="12">
    <source>
        <dbReference type="Proteomes" id="UP000069940"/>
    </source>
</evidence>
<dbReference type="InterPro" id="IPR012337">
    <property type="entry name" value="RNaseH-like_sf"/>
</dbReference>
<keyword evidence="4" id="KW-0540">Nuclease</keyword>
<evidence type="ECO:0000256" key="6">
    <source>
        <dbReference type="ARBA" id="ARBA00023268"/>
    </source>
</evidence>
<feature type="compositionally biased region" description="Low complexity" evidence="8">
    <location>
        <begin position="26"/>
        <end position="35"/>
    </location>
</feature>
<evidence type="ECO:0000256" key="3">
    <source>
        <dbReference type="ARBA" id="ARBA00022695"/>
    </source>
</evidence>
<evidence type="ECO:0000256" key="7">
    <source>
        <dbReference type="SAM" id="Coils"/>
    </source>
</evidence>
<dbReference type="EnsemblMetazoa" id="AALFPA23_007146.R9463">
    <property type="protein sequence ID" value="AALFPA23_007146.P9463"/>
    <property type="gene ID" value="AALFPA23_007146"/>
</dbReference>
<evidence type="ECO:0000256" key="2">
    <source>
        <dbReference type="ARBA" id="ARBA00022679"/>
    </source>
</evidence>
<dbReference type="Pfam" id="PF23309">
    <property type="entry name" value="DUF7083"/>
    <property type="match status" value="1"/>
</dbReference>
<feature type="coiled-coil region" evidence="7">
    <location>
        <begin position="75"/>
        <end position="106"/>
    </location>
</feature>
<feature type="compositionally biased region" description="Low complexity" evidence="8">
    <location>
        <begin position="1449"/>
        <end position="1475"/>
    </location>
</feature>
<dbReference type="SUPFAM" id="SSF56672">
    <property type="entry name" value="DNA/RNA polymerases"/>
    <property type="match status" value="1"/>
</dbReference>
<evidence type="ECO:0000256" key="1">
    <source>
        <dbReference type="ARBA" id="ARBA00012493"/>
    </source>
</evidence>
<proteinExistence type="predicted"/>
<feature type="compositionally biased region" description="Polar residues" evidence="8">
    <location>
        <begin position="319"/>
        <end position="331"/>
    </location>
</feature>
<dbReference type="SUPFAM" id="SSF50630">
    <property type="entry name" value="Acid proteases"/>
    <property type="match status" value="1"/>
</dbReference>
<accession>A0ABM1Y9W1</accession>
<dbReference type="Pfam" id="PF17921">
    <property type="entry name" value="Integrase_H2C2"/>
    <property type="match status" value="1"/>
</dbReference>
<dbReference type="GeneID" id="134284036"/>
<dbReference type="InterPro" id="IPR001584">
    <property type="entry name" value="Integrase_cat-core"/>
</dbReference>
<dbReference type="InterPro" id="IPR000477">
    <property type="entry name" value="RT_dom"/>
</dbReference>
<feature type="region of interest" description="Disordered" evidence="8">
    <location>
        <begin position="1428"/>
        <end position="1500"/>
    </location>
</feature>
<feature type="compositionally biased region" description="Basic residues" evidence="8">
    <location>
        <begin position="1480"/>
        <end position="1489"/>
    </location>
</feature>
<feature type="domain" description="Reverse transcriptase" evidence="9">
    <location>
        <begin position="595"/>
        <end position="773"/>
    </location>
</feature>
<dbReference type="CDD" id="cd09274">
    <property type="entry name" value="RNase_HI_RT_Ty3"/>
    <property type="match status" value="1"/>
</dbReference>
<dbReference type="PROSITE" id="PS50994">
    <property type="entry name" value="INTEGRASE"/>
    <property type="match status" value="1"/>
</dbReference>
<keyword evidence="3" id="KW-0548">Nucleotidyltransferase</keyword>
<dbReference type="PROSITE" id="PS50878">
    <property type="entry name" value="RT_POL"/>
    <property type="match status" value="1"/>
</dbReference>
<reference evidence="12" key="1">
    <citation type="journal article" date="2015" name="Proc. Natl. Acad. Sci. U.S.A.">
        <title>Genome sequence of the Asian Tiger mosquito, Aedes albopictus, reveals insights into its biology, genetics, and evolution.</title>
        <authorList>
            <person name="Chen X.G."/>
            <person name="Jiang X."/>
            <person name="Gu J."/>
            <person name="Xu M."/>
            <person name="Wu Y."/>
            <person name="Deng Y."/>
            <person name="Zhang C."/>
            <person name="Bonizzoni M."/>
            <person name="Dermauw W."/>
            <person name="Vontas J."/>
            <person name="Armbruster P."/>
            <person name="Huang X."/>
            <person name="Yang Y."/>
            <person name="Zhang H."/>
            <person name="He W."/>
            <person name="Peng H."/>
            <person name="Liu Y."/>
            <person name="Wu K."/>
            <person name="Chen J."/>
            <person name="Lirakis M."/>
            <person name="Topalis P."/>
            <person name="Van Leeuwen T."/>
            <person name="Hall A.B."/>
            <person name="Jiang X."/>
            <person name="Thorpe C."/>
            <person name="Mueller R.L."/>
            <person name="Sun C."/>
            <person name="Waterhouse R.M."/>
            <person name="Yan G."/>
            <person name="Tu Z.J."/>
            <person name="Fang X."/>
            <person name="James A.A."/>
        </authorList>
    </citation>
    <scope>NUCLEOTIDE SEQUENCE [LARGE SCALE GENOMIC DNA]</scope>
    <source>
        <strain evidence="12">Foshan</strain>
    </source>
</reference>
<keyword evidence="6" id="KW-0511">Multifunctional enzyme</keyword>
<dbReference type="InterPro" id="IPR050951">
    <property type="entry name" value="Retrovirus_Pol_polyprotein"/>
</dbReference>
<dbReference type="InterPro" id="IPR021109">
    <property type="entry name" value="Peptidase_aspartic_dom_sf"/>
</dbReference>
<dbReference type="InterPro" id="IPR041577">
    <property type="entry name" value="RT_RNaseH_2"/>
</dbReference>
<feature type="compositionally biased region" description="Basic and acidic residues" evidence="8">
    <location>
        <begin position="340"/>
        <end position="353"/>
    </location>
</feature>
<dbReference type="Gene3D" id="2.40.70.10">
    <property type="entry name" value="Acid Proteases"/>
    <property type="match status" value="1"/>
</dbReference>
<dbReference type="Gene3D" id="3.30.420.10">
    <property type="entry name" value="Ribonuclease H-like superfamily/Ribonuclease H"/>
    <property type="match status" value="1"/>
</dbReference>
<feature type="compositionally biased region" description="Polar residues" evidence="8">
    <location>
        <begin position="1428"/>
        <end position="1444"/>
    </location>
</feature>
<dbReference type="RefSeq" id="XP_062698176.1">
    <property type="nucleotide sequence ID" value="XM_062842192.1"/>
</dbReference>
<dbReference type="InterPro" id="IPR036397">
    <property type="entry name" value="RNaseH_sf"/>
</dbReference>